<evidence type="ECO:0000256" key="8">
    <source>
        <dbReference type="ARBA" id="ARBA00022741"/>
    </source>
</evidence>
<dbReference type="GO" id="GO:0006450">
    <property type="term" value="P:regulation of translational fidelity"/>
    <property type="evidence" value="ECO:0007669"/>
    <property type="project" value="TreeGrafter"/>
</dbReference>
<evidence type="ECO:0000256" key="9">
    <source>
        <dbReference type="ARBA" id="ARBA00022840"/>
    </source>
</evidence>
<evidence type="ECO:0000256" key="6">
    <source>
        <dbReference type="ARBA" id="ARBA00022694"/>
    </source>
</evidence>
<dbReference type="SUPFAM" id="SSF55821">
    <property type="entry name" value="YrdC/RibB"/>
    <property type="match status" value="1"/>
</dbReference>
<feature type="domain" description="YrdC-like" evidence="12">
    <location>
        <begin position="8"/>
        <end position="192"/>
    </location>
</feature>
<dbReference type="GO" id="GO:0003725">
    <property type="term" value="F:double-stranded RNA binding"/>
    <property type="evidence" value="ECO:0007669"/>
    <property type="project" value="InterPro"/>
</dbReference>
<dbReference type="GO" id="GO:0005737">
    <property type="term" value="C:cytoplasm"/>
    <property type="evidence" value="ECO:0007669"/>
    <property type="project" value="UniProtKB-SubCell"/>
</dbReference>
<protein>
    <recommendedName>
        <fullName evidence="10">L-threonylcarbamoyladenylate synthase</fullName>
        <ecNumber evidence="3">2.7.7.87</ecNumber>
    </recommendedName>
    <alternativeName>
        <fullName evidence="10">L-threonylcarbamoyladenylate synthase</fullName>
    </alternativeName>
</protein>
<dbReference type="GO" id="GO:0061710">
    <property type="term" value="F:L-threonylcarbamoyladenylate synthase"/>
    <property type="evidence" value="ECO:0007669"/>
    <property type="project" value="UniProtKB-EC"/>
</dbReference>
<evidence type="ECO:0000256" key="7">
    <source>
        <dbReference type="ARBA" id="ARBA00022695"/>
    </source>
</evidence>
<dbReference type="HOGENOM" id="CLU_031397_3_1_3"/>
<keyword evidence="5" id="KW-0808">Transferase</keyword>
<accession>A2CBS9</accession>
<proteinExistence type="inferred from homology"/>
<comment type="similarity">
    <text evidence="2">Belongs to the SUA5 family.</text>
</comment>
<name>A2CBS9_PROM3</name>
<dbReference type="BioCyc" id="PMAR59922:G1G80-1930-MONOMER"/>
<keyword evidence="9" id="KW-0067">ATP-binding</keyword>
<evidence type="ECO:0000256" key="5">
    <source>
        <dbReference type="ARBA" id="ARBA00022679"/>
    </source>
</evidence>
<sequence length="196" mass="20270">MALLPSAVLDASALASRLHAGSAALLPTDTLPALAAAPVHAAQLWTMKQRSADKPLILMAATPEELLAHVSPLALEDAWSMARRYWPGALTLVVPASGVLVEALNPGAFTLGLRVPDCGVIRCLLKQSGPLATTSANLSGAAPTFSADAAHTCFPGLPLLGPLPWPTPSGLASTVVAWQGSGRWHELRRGAVVLEL</sequence>
<keyword evidence="6" id="KW-0819">tRNA processing</keyword>
<dbReference type="PROSITE" id="PS51163">
    <property type="entry name" value="YRDC"/>
    <property type="match status" value="1"/>
</dbReference>
<dbReference type="InterPro" id="IPR050156">
    <property type="entry name" value="TC-AMP_synthase_SUA5"/>
</dbReference>
<dbReference type="GO" id="GO:0005524">
    <property type="term" value="F:ATP binding"/>
    <property type="evidence" value="ECO:0007669"/>
    <property type="project" value="UniProtKB-KW"/>
</dbReference>
<dbReference type="GO" id="GO:0008033">
    <property type="term" value="P:tRNA processing"/>
    <property type="evidence" value="ECO:0007669"/>
    <property type="project" value="UniProtKB-KW"/>
</dbReference>
<dbReference type="EMBL" id="CP000554">
    <property type="protein sequence ID" value="ABM78939.1"/>
    <property type="molecule type" value="Genomic_DNA"/>
</dbReference>
<evidence type="ECO:0000256" key="11">
    <source>
        <dbReference type="ARBA" id="ARBA00048366"/>
    </source>
</evidence>
<dbReference type="Proteomes" id="UP000002274">
    <property type="component" value="Chromosome"/>
</dbReference>
<evidence type="ECO:0000256" key="1">
    <source>
        <dbReference type="ARBA" id="ARBA00004496"/>
    </source>
</evidence>
<dbReference type="STRING" id="59922.P9303_22041"/>
<dbReference type="PANTHER" id="PTHR17490:SF16">
    <property type="entry name" value="THREONYLCARBAMOYL-AMP SYNTHASE"/>
    <property type="match status" value="1"/>
</dbReference>
<evidence type="ECO:0000256" key="2">
    <source>
        <dbReference type="ARBA" id="ARBA00007663"/>
    </source>
</evidence>
<reference evidence="13 14" key="1">
    <citation type="journal article" date="2007" name="PLoS Genet.">
        <title>Patterns and implications of gene gain and loss in the evolution of Prochlorococcus.</title>
        <authorList>
            <person name="Kettler G.C."/>
            <person name="Martiny A.C."/>
            <person name="Huang K."/>
            <person name="Zucker J."/>
            <person name="Coleman M.L."/>
            <person name="Rodrigue S."/>
            <person name="Chen F."/>
            <person name="Lapidus A."/>
            <person name="Ferriera S."/>
            <person name="Johnson J."/>
            <person name="Steglich C."/>
            <person name="Church G.M."/>
            <person name="Richardson P."/>
            <person name="Chisholm S.W."/>
        </authorList>
    </citation>
    <scope>NUCLEOTIDE SEQUENCE [LARGE SCALE GENOMIC DNA]</scope>
    <source>
        <strain evidence="13 14">MIT 9303</strain>
    </source>
</reference>
<comment type="catalytic activity">
    <reaction evidence="11">
        <text>L-threonine + hydrogencarbonate + ATP = L-threonylcarbamoyladenylate + diphosphate + H2O</text>
        <dbReference type="Rhea" id="RHEA:36407"/>
        <dbReference type="ChEBI" id="CHEBI:15377"/>
        <dbReference type="ChEBI" id="CHEBI:17544"/>
        <dbReference type="ChEBI" id="CHEBI:30616"/>
        <dbReference type="ChEBI" id="CHEBI:33019"/>
        <dbReference type="ChEBI" id="CHEBI:57926"/>
        <dbReference type="ChEBI" id="CHEBI:73682"/>
        <dbReference type="EC" id="2.7.7.87"/>
    </reaction>
</comment>
<organism evidence="13 14">
    <name type="scientific">Prochlorococcus marinus (strain MIT 9303)</name>
    <dbReference type="NCBI Taxonomy" id="59922"/>
    <lineage>
        <taxon>Bacteria</taxon>
        <taxon>Bacillati</taxon>
        <taxon>Cyanobacteriota</taxon>
        <taxon>Cyanophyceae</taxon>
        <taxon>Synechococcales</taxon>
        <taxon>Prochlorococcaceae</taxon>
        <taxon>Prochlorococcus</taxon>
    </lineage>
</organism>
<evidence type="ECO:0000259" key="12">
    <source>
        <dbReference type="PROSITE" id="PS51163"/>
    </source>
</evidence>
<evidence type="ECO:0000256" key="10">
    <source>
        <dbReference type="ARBA" id="ARBA00029774"/>
    </source>
</evidence>
<dbReference type="GO" id="GO:0000049">
    <property type="term" value="F:tRNA binding"/>
    <property type="evidence" value="ECO:0007669"/>
    <property type="project" value="TreeGrafter"/>
</dbReference>
<comment type="subcellular location">
    <subcellularLocation>
        <location evidence="1">Cytoplasm</location>
    </subcellularLocation>
</comment>
<dbReference type="Gene3D" id="3.90.870.10">
    <property type="entry name" value="DHBP synthase"/>
    <property type="match status" value="1"/>
</dbReference>
<evidence type="ECO:0000313" key="13">
    <source>
        <dbReference type="EMBL" id="ABM78939.1"/>
    </source>
</evidence>
<gene>
    <name evidence="13" type="primary">sua5</name>
    <name evidence="13" type="ordered locus">P9303_22041</name>
</gene>
<dbReference type="AlphaFoldDB" id="A2CBS9"/>
<dbReference type="Pfam" id="PF01300">
    <property type="entry name" value="Sua5_yciO_yrdC"/>
    <property type="match status" value="1"/>
</dbReference>
<keyword evidence="4" id="KW-0963">Cytoplasm</keyword>
<keyword evidence="8" id="KW-0547">Nucleotide-binding</keyword>
<dbReference type="EC" id="2.7.7.87" evidence="3"/>
<keyword evidence="7" id="KW-0548">Nucleotidyltransferase</keyword>
<dbReference type="RefSeq" id="WP_011826809.1">
    <property type="nucleotide sequence ID" value="NC_008820.1"/>
</dbReference>
<evidence type="ECO:0000313" key="14">
    <source>
        <dbReference type="Proteomes" id="UP000002274"/>
    </source>
</evidence>
<evidence type="ECO:0000256" key="4">
    <source>
        <dbReference type="ARBA" id="ARBA00022490"/>
    </source>
</evidence>
<dbReference type="PANTHER" id="PTHR17490">
    <property type="entry name" value="SUA5"/>
    <property type="match status" value="1"/>
</dbReference>
<evidence type="ECO:0000256" key="3">
    <source>
        <dbReference type="ARBA" id="ARBA00012584"/>
    </source>
</evidence>
<dbReference type="InterPro" id="IPR006070">
    <property type="entry name" value="Sua5-like_dom"/>
</dbReference>
<dbReference type="InterPro" id="IPR017945">
    <property type="entry name" value="DHBP_synth_RibB-like_a/b_dom"/>
</dbReference>
<dbReference type="KEGG" id="pmf:P9303_22041"/>